<keyword evidence="3" id="KW-1185">Reference proteome</keyword>
<organism evidence="2 3">
    <name type="scientific">Methylomonas rivi</name>
    <dbReference type="NCBI Taxonomy" id="2952226"/>
    <lineage>
        <taxon>Bacteria</taxon>
        <taxon>Pseudomonadati</taxon>
        <taxon>Pseudomonadota</taxon>
        <taxon>Gammaproteobacteria</taxon>
        <taxon>Methylococcales</taxon>
        <taxon>Methylococcaceae</taxon>
        <taxon>Methylomonas</taxon>
    </lineage>
</organism>
<accession>A0ABT1U2Q8</accession>
<protein>
    <submittedName>
        <fullName evidence="2">Uncharacterized protein</fullName>
    </submittedName>
</protein>
<name>A0ABT1U2Q8_9GAMM</name>
<keyword evidence="1" id="KW-0472">Membrane</keyword>
<keyword evidence="1" id="KW-1133">Transmembrane helix</keyword>
<dbReference type="Proteomes" id="UP001524586">
    <property type="component" value="Unassembled WGS sequence"/>
</dbReference>
<evidence type="ECO:0000313" key="2">
    <source>
        <dbReference type="EMBL" id="MCQ8127715.1"/>
    </source>
</evidence>
<comment type="caution">
    <text evidence="2">The sequence shown here is derived from an EMBL/GenBank/DDBJ whole genome shotgun (WGS) entry which is preliminary data.</text>
</comment>
<evidence type="ECO:0000256" key="1">
    <source>
        <dbReference type="SAM" id="Phobius"/>
    </source>
</evidence>
<evidence type="ECO:0000313" key="3">
    <source>
        <dbReference type="Proteomes" id="UP001524586"/>
    </source>
</evidence>
<keyword evidence="1" id="KW-0812">Transmembrane</keyword>
<reference evidence="2 3" key="1">
    <citation type="submission" date="2022-07" db="EMBL/GenBank/DDBJ databases">
        <title>Methylomonas rivi sp. nov., Methylomonas rosea sp. nov., Methylomonas aureus sp. nov. and Methylomonas subterranea sp. nov., four novel methanotrophs isolated from a freshwater creek and the deep terrestrial subsurface.</title>
        <authorList>
            <person name="Abin C."/>
            <person name="Sankaranarayanan K."/>
            <person name="Garner C."/>
            <person name="Sindelar R."/>
            <person name="Kotary K."/>
            <person name="Garner R."/>
            <person name="Barclay S."/>
            <person name="Lawson P."/>
            <person name="Krumholz L."/>
        </authorList>
    </citation>
    <scope>NUCLEOTIDE SEQUENCE [LARGE SCALE GENOMIC DNA]</scope>
    <source>
        <strain evidence="2 3">WSC-6</strain>
    </source>
</reference>
<proteinExistence type="predicted"/>
<gene>
    <name evidence="2" type="ORF">NP596_04505</name>
</gene>
<feature type="transmembrane region" description="Helical" evidence="1">
    <location>
        <begin position="12"/>
        <end position="32"/>
    </location>
</feature>
<dbReference type="RefSeq" id="WP_256614065.1">
    <property type="nucleotide sequence ID" value="NZ_JANIBK010000014.1"/>
</dbReference>
<sequence>MEILGLLNQQLVKLLTATFPALVFHWWNLLLLSKLTYQQNSFAASLPPQALERQDLAALLRNE</sequence>
<dbReference type="EMBL" id="JANIBK010000014">
    <property type="protein sequence ID" value="MCQ8127715.1"/>
    <property type="molecule type" value="Genomic_DNA"/>
</dbReference>